<dbReference type="AlphaFoldDB" id="A0A420XQU6"/>
<keyword evidence="14" id="KW-1185">Reference proteome</keyword>
<comment type="pathway">
    <text evidence="3 10">Carbohydrate metabolism; galactose metabolism.</text>
</comment>
<accession>A0A420XQU6</accession>
<dbReference type="InterPro" id="IPR001509">
    <property type="entry name" value="Epimerase_deHydtase"/>
</dbReference>
<evidence type="ECO:0000313" key="14">
    <source>
        <dbReference type="Proteomes" id="UP000281955"/>
    </source>
</evidence>
<keyword evidence="7 10" id="KW-0520">NAD</keyword>
<dbReference type="Gene3D" id="3.40.50.720">
    <property type="entry name" value="NAD(P)-binding Rossmann-like Domain"/>
    <property type="match status" value="1"/>
</dbReference>
<dbReference type="EMBL" id="RBWV01000011">
    <property type="protein sequence ID" value="RKS75681.1"/>
    <property type="molecule type" value="Genomic_DNA"/>
</dbReference>
<evidence type="ECO:0000313" key="13">
    <source>
        <dbReference type="EMBL" id="RKS75681.1"/>
    </source>
</evidence>
<dbReference type="EC" id="5.1.3.2" evidence="5 10"/>
<dbReference type="PANTHER" id="PTHR43725:SF53">
    <property type="entry name" value="UDP-ARABINOSE 4-EPIMERASE 1"/>
    <property type="match status" value="1"/>
</dbReference>
<dbReference type="GO" id="GO:0003978">
    <property type="term" value="F:UDP-glucose 4-epimerase activity"/>
    <property type="evidence" value="ECO:0007669"/>
    <property type="project" value="UniProtKB-UniRule"/>
</dbReference>
<dbReference type="GO" id="GO:0033499">
    <property type="term" value="P:galactose catabolic process via UDP-galactose, Leloir pathway"/>
    <property type="evidence" value="ECO:0007669"/>
    <property type="project" value="TreeGrafter"/>
</dbReference>
<protein>
    <recommendedName>
        <fullName evidence="6 10">UDP-glucose 4-epimerase</fullName>
        <ecNumber evidence="5 10">5.1.3.2</ecNumber>
    </recommendedName>
</protein>
<evidence type="ECO:0000256" key="2">
    <source>
        <dbReference type="ARBA" id="ARBA00001911"/>
    </source>
</evidence>
<feature type="region of interest" description="Disordered" evidence="11">
    <location>
        <begin position="121"/>
        <end position="142"/>
    </location>
</feature>
<name>A0A420XQU6_9ACTN</name>
<evidence type="ECO:0000256" key="3">
    <source>
        <dbReference type="ARBA" id="ARBA00004947"/>
    </source>
</evidence>
<evidence type="ECO:0000256" key="4">
    <source>
        <dbReference type="ARBA" id="ARBA00007637"/>
    </source>
</evidence>
<comment type="similarity">
    <text evidence="4 10">Belongs to the NAD(P)-dependent epimerase/dehydratase family.</text>
</comment>
<keyword evidence="9 10" id="KW-0119">Carbohydrate metabolism</keyword>
<proteinExistence type="inferred from homology"/>
<dbReference type="CDD" id="cd05247">
    <property type="entry name" value="UDP_G4E_1_SDR_e"/>
    <property type="match status" value="1"/>
</dbReference>
<keyword evidence="8 10" id="KW-0413">Isomerase</keyword>
<evidence type="ECO:0000256" key="11">
    <source>
        <dbReference type="SAM" id="MobiDB-lite"/>
    </source>
</evidence>
<evidence type="ECO:0000256" key="10">
    <source>
        <dbReference type="RuleBase" id="RU366046"/>
    </source>
</evidence>
<comment type="subunit">
    <text evidence="10">Homodimer.</text>
</comment>
<dbReference type="Proteomes" id="UP000281955">
    <property type="component" value="Unassembled WGS sequence"/>
</dbReference>
<dbReference type="PANTHER" id="PTHR43725">
    <property type="entry name" value="UDP-GLUCOSE 4-EPIMERASE"/>
    <property type="match status" value="1"/>
</dbReference>
<evidence type="ECO:0000256" key="8">
    <source>
        <dbReference type="ARBA" id="ARBA00023235"/>
    </source>
</evidence>
<dbReference type="InterPro" id="IPR005886">
    <property type="entry name" value="UDP_G4E"/>
</dbReference>
<evidence type="ECO:0000256" key="7">
    <source>
        <dbReference type="ARBA" id="ARBA00023027"/>
    </source>
</evidence>
<feature type="domain" description="NAD-dependent epimerase/dehydratase" evidence="12">
    <location>
        <begin position="5"/>
        <end position="250"/>
    </location>
</feature>
<dbReference type="SUPFAM" id="SSF51735">
    <property type="entry name" value="NAD(P)-binding Rossmann-fold domains"/>
    <property type="match status" value="1"/>
</dbReference>
<organism evidence="13 14">
    <name type="scientific">Motilibacter peucedani</name>
    <dbReference type="NCBI Taxonomy" id="598650"/>
    <lineage>
        <taxon>Bacteria</taxon>
        <taxon>Bacillati</taxon>
        <taxon>Actinomycetota</taxon>
        <taxon>Actinomycetes</taxon>
        <taxon>Motilibacterales</taxon>
        <taxon>Motilibacteraceae</taxon>
        <taxon>Motilibacter</taxon>
    </lineage>
</organism>
<comment type="catalytic activity">
    <reaction evidence="1 10">
        <text>UDP-alpha-D-glucose = UDP-alpha-D-galactose</text>
        <dbReference type="Rhea" id="RHEA:22168"/>
        <dbReference type="ChEBI" id="CHEBI:58885"/>
        <dbReference type="ChEBI" id="CHEBI:66914"/>
        <dbReference type="EC" id="5.1.3.2"/>
    </reaction>
</comment>
<dbReference type="InterPro" id="IPR036291">
    <property type="entry name" value="NAD(P)-bd_dom_sf"/>
</dbReference>
<evidence type="ECO:0000256" key="5">
    <source>
        <dbReference type="ARBA" id="ARBA00013189"/>
    </source>
</evidence>
<evidence type="ECO:0000256" key="6">
    <source>
        <dbReference type="ARBA" id="ARBA00018569"/>
    </source>
</evidence>
<dbReference type="Pfam" id="PF01370">
    <property type="entry name" value="Epimerase"/>
    <property type="match status" value="1"/>
</dbReference>
<reference evidence="13 14" key="1">
    <citation type="submission" date="2018-10" db="EMBL/GenBank/DDBJ databases">
        <title>Genomic Encyclopedia of Archaeal and Bacterial Type Strains, Phase II (KMG-II): from individual species to whole genera.</title>
        <authorList>
            <person name="Goeker M."/>
        </authorList>
    </citation>
    <scope>NUCLEOTIDE SEQUENCE [LARGE SCALE GENOMIC DNA]</scope>
    <source>
        <strain evidence="13 14">RP-AC37</strain>
    </source>
</reference>
<evidence type="ECO:0000259" key="12">
    <source>
        <dbReference type="Pfam" id="PF01370"/>
    </source>
</evidence>
<comment type="caution">
    <text evidence="13">The sequence shown here is derived from an EMBL/GenBank/DDBJ whole genome shotgun (WGS) entry which is preliminary data.</text>
</comment>
<dbReference type="InParanoid" id="A0A420XQU6"/>
<evidence type="ECO:0000256" key="9">
    <source>
        <dbReference type="ARBA" id="ARBA00023277"/>
    </source>
</evidence>
<dbReference type="OrthoDB" id="9801785at2"/>
<dbReference type="UniPathway" id="UPA00214"/>
<comment type="cofactor">
    <cofactor evidence="2 10">
        <name>NAD(+)</name>
        <dbReference type="ChEBI" id="CHEBI:57540"/>
    </cofactor>
</comment>
<gene>
    <name evidence="13" type="ORF">CLV35_2158</name>
</gene>
<evidence type="ECO:0000256" key="1">
    <source>
        <dbReference type="ARBA" id="ARBA00000083"/>
    </source>
</evidence>
<dbReference type="RefSeq" id="WP_121193422.1">
    <property type="nucleotide sequence ID" value="NZ_RBWV01000011.1"/>
</dbReference>
<dbReference type="NCBIfam" id="TIGR01179">
    <property type="entry name" value="galE"/>
    <property type="match status" value="1"/>
</dbReference>
<dbReference type="Gene3D" id="3.90.25.10">
    <property type="entry name" value="UDP-galactose 4-epimerase, domain 1"/>
    <property type="match status" value="1"/>
</dbReference>
<sequence>MTSTWLLTGGAGYIGAHIVRALADAGLRAVVLDDLSTGVPARLAPDVPLVQANILDTDAVRAALREHSATGVVHLAAKKAAGESVEKPLLYWRENSEGTRSLLEAMDAEGVDKLVFSSSSSVYGEPETDEVDEDAPTRPVSPYGETKLVSEWMIRDLGAASDLRWAALRYFNVAGAGAPELGDRGVFNLVPLVFEAISTGGRPKVFGDDYDTRDGSCIRDYIHVADLAEAHVAAAQKLTEGPLRGAFNIGRGEGSTVKEVLATVREVTGIEFDYDVVGRRGGDPSKVVAVAAKAERELGWTAKRDLRDMVASAWEAWQGR</sequence>